<dbReference type="Proteomes" id="UP000631114">
    <property type="component" value="Unassembled WGS sequence"/>
</dbReference>
<feature type="non-terminal residue" evidence="1">
    <location>
        <position position="1"/>
    </location>
</feature>
<dbReference type="EMBL" id="JADFTS010000003">
    <property type="protein sequence ID" value="KAF9616531.1"/>
    <property type="molecule type" value="Genomic_DNA"/>
</dbReference>
<dbReference type="OrthoDB" id="527990at2759"/>
<keyword evidence="2" id="KW-1185">Reference proteome</keyword>
<reference evidence="1 2" key="1">
    <citation type="submission" date="2020-10" db="EMBL/GenBank/DDBJ databases">
        <title>The Coptis chinensis genome and diversification of protoberbering-type alkaloids.</title>
        <authorList>
            <person name="Wang B."/>
            <person name="Shu S."/>
            <person name="Song C."/>
            <person name="Liu Y."/>
        </authorList>
    </citation>
    <scope>NUCLEOTIDE SEQUENCE [LARGE SCALE GENOMIC DNA]</scope>
    <source>
        <strain evidence="1">HL-2020</strain>
        <tissue evidence="1">Leaf</tissue>
    </source>
</reference>
<proteinExistence type="predicted"/>
<organism evidence="1 2">
    <name type="scientific">Coptis chinensis</name>
    <dbReference type="NCBI Taxonomy" id="261450"/>
    <lineage>
        <taxon>Eukaryota</taxon>
        <taxon>Viridiplantae</taxon>
        <taxon>Streptophyta</taxon>
        <taxon>Embryophyta</taxon>
        <taxon>Tracheophyta</taxon>
        <taxon>Spermatophyta</taxon>
        <taxon>Magnoliopsida</taxon>
        <taxon>Ranunculales</taxon>
        <taxon>Ranunculaceae</taxon>
        <taxon>Coptidoideae</taxon>
        <taxon>Coptis</taxon>
    </lineage>
</organism>
<evidence type="ECO:0000313" key="2">
    <source>
        <dbReference type="Proteomes" id="UP000631114"/>
    </source>
</evidence>
<evidence type="ECO:0000313" key="1">
    <source>
        <dbReference type="EMBL" id="KAF9616531.1"/>
    </source>
</evidence>
<comment type="caution">
    <text evidence="1">The sequence shown here is derived from an EMBL/GenBank/DDBJ whole genome shotgun (WGS) entry which is preliminary data.</text>
</comment>
<dbReference type="AlphaFoldDB" id="A0A835IEV8"/>
<accession>A0A835IEV8</accession>
<protein>
    <submittedName>
        <fullName evidence="1">Uncharacterized protein</fullName>
    </submittedName>
</protein>
<gene>
    <name evidence="1" type="ORF">IFM89_029992</name>
</gene>
<name>A0A835IEV8_9MAGN</name>
<sequence>MKSDTKEEEVEDLEKKALFMFARSMIHICFTAPTPLPPNSRLLRLAVVQVLNRHCFLILILLLLVNTRCLESWIAPYSTLLLTVRTGDGKTPTQLNLVLLGNFVGSVQQQMMPCNIEAFIWLSSAIWVVILKKIYNTLYVTAVMQRIYGSGCHGILASDITSELVVTIQAMDEKLGRMVTRVGHIATCCHALTTSLWCKYSAFSKARKLLYIRVMSWDLNANTGLELEDGGGRGTEAGGYFPIVSYSGDLPQLARYFPHANKDASSAQVPNRMLGEIQGSAQGAGSPTVAVAVSDTSSIEENGQHAAMAEAVVDLQAVGPMLAVGLADLNAGVNVVVSRQNDGAIYQNLRGASPQGETRHDNQLMVVGVSDCNDNADVLQEVEHSCEM</sequence>